<protein>
    <recommendedName>
        <fullName evidence="3">DUF2442 domain-containing protein</fullName>
    </recommendedName>
</protein>
<keyword evidence="2" id="KW-1185">Reference proteome</keyword>
<sequence length="140" mass="15757">MPARVPDSLRNRNWLDFEWPFEIKERFDCGVTKFEILADGCLVATLPLREAAEEWVEKTKPVSIAIWVAEHRSLHPVEVTIDGGRAGRLARIPPELWATYDGLLVRAISNAVTLKSAKACAAFPNEIAVFVHIRRRPGAR</sequence>
<dbReference type="RefSeq" id="WP_343891363.1">
    <property type="nucleotide sequence ID" value="NZ_BAAAEH010000040.1"/>
</dbReference>
<proteinExistence type="predicted"/>
<reference evidence="1 2" key="1">
    <citation type="submission" date="2024-05" db="EMBL/GenBank/DDBJ databases">
        <authorList>
            <person name="Liu Q."/>
            <person name="Xin Y.-H."/>
        </authorList>
    </citation>
    <scope>NUCLEOTIDE SEQUENCE [LARGE SCALE GENOMIC DNA]</scope>
    <source>
        <strain evidence="1 2">CGMCC 1.10181</strain>
    </source>
</reference>
<organism evidence="1 2">
    <name type="scientific">Sphingomonas oligophenolica</name>
    <dbReference type="NCBI Taxonomy" id="301154"/>
    <lineage>
        <taxon>Bacteria</taxon>
        <taxon>Pseudomonadati</taxon>
        <taxon>Pseudomonadota</taxon>
        <taxon>Alphaproteobacteria</taxon>
        <taxon>Sphingomonadales</taxon>
        <taxon>Sphingomonadaceae</taxon>
        <taxon>Sphingomonas</taxon>
    </lineage>
</organism>
<gene>
    <name evidence="1" type="ORF">ABC974_09440</name>
</gene>
<dbReference type="Proteomes" id="UP001419910">
    <property type="component" value="Unassembled WGS sequence"/>
</dbReference>
<name>A0ABU9Y213_9SPHN</name>
<dbReference type="EMBL" id="JBDIME010000006">
    <property type="protein sequence ID" value="MEN2789848.1"/>
    <property type="molecule type" value="Genomic_DNA"/>
</dbReference>
<accession>A0ABU9Y213</accession>
<evidence type="ECO:0000313" key="2">
    <source>
        <dbReference type="Proteomes" id="UP001419910"/>
    </source>
</evidence>
<comment type="caution">
    <text evidence="1">The sequence shown here is derived from an EMBL/GenBank/DDBJ whole genome shotgun (WGS) entry which is preliminary data.</text>
</comment>
<evidence type="ECO:0000313" key="1">
    <source>
        <dbReference type="EMBL" id="MEN2789848.1"/>
    </source>
</evidence>
<evidence type="ECO:0008006" key="3">
    <source>
        <dbReference type="Google" id="ProtNLM"/>
    </source>
</evidence>